<evidence type="ECO:0000256" key="2">
    <source>
        <dbReference type="SAM" id="Phobius"/>
    </source>
</evidence>
<feature type="coiled-coil region" evidence="1">
    <location>
        <begin position="49"/>
        <end position="76"/>
    </location>
</feature>
<dbReference type="EMBL" id="JARHUD010000003">
    <property type="protein sequence ID" value="MDF2095560.1"/>
    <property type="molecule type" value="Genomic_DNA"/>
</dbReference>
<gene>
    <name evidence="3" type="ORF">P2G67_06190</name>
</gene>
<keyword evidence="2" id="KW-0472">Membrane</keyword>
<keyword evidence="4" id="KW-1185">Reference proteome</keyword>
<keyword evidence="2" id="KW-0812">Transmembrane</keyword>
<keyword evidence="1" id="KW-0175">Coiled coil</keyword>
<accession>A0ABT5YLA8</accession>
<organism evidence="3 4">
    <name type="scientific">Aquibaculum arenosum</name>
    <dbReference type="NCBI Taxonomy" id="3032591"/>
    <lineage>
        <taxon>Bacteria</taxon>
        <taxon>Pseudomonadati</taxon>
        <taxon>Pseudomonadota</taxon>
        <taxon>Alphaproteobacteria</taxon>
        <taxon>Rhodospirillales</taxon>
        <taxon>Rhodovibrionaceae</taxon>
        <taxon>Aquibaculum</taxon>
    </lineage>
</organism>
<name>A0ABT5YLA8_9PROT</name>
<proteinExistence type="predicted"/>
<dbReference type="RefSeq" id="WP_275821107.1">
    <property type="nucleotide sequence ID" value="NZ_JARHUD010000003.1"/>
</dbReference>
<evidence type="ECO:0000256" key="1">
    <source>
        <dbReference type="SAM" id="Coils"/>
    </source>
</evidence>
<sequence>MSLGLRDPLERRKRERRWALIKTLLVLGSIAVAAWMAYGAGRQVGQAQIDALAHQLEETRGRLDSIQAENGQLAADAASARQAEAEVRERYEQDVPTGEMAELLDQAQSRLADGVELSRLTFVISAVEPERECRGEPVTRRFLVRTPLHRGGNDVASFGDGLFTVTASGPTAMNADGNPEAWFDPGAVLRLTVTRLGGETQEFEGELPLHFSVVHDGSEHLFAAQQGENRGFLQVTHDLCAFP</sequence>
<evidence type="ECO:0000313" key="4">
    <source>
        <dbReference type="Proteomes" id="UP001215503"/>
    </source>
</evidence>
<comment type="caution">
    <text evidence="3">The sequence shown here is derived from an EMBL/GenBank/DDBJ whole genome shotgun (WGS) entry which is preliminary data.</text>
</comment>
<evidence type="ECO:0000313" key="3">
    <source>
        <dbReference type="EMBL" id="MDF2095560.1"/>
    </source>
</evidence>
<reference evidence="3 4" key="1">
    <citation type="submission" date="2023-03" db="EMBL/GenBank/DDBJ databases">
        <title>Fodinicurvata sp. CAU 1616 isolated from sea sendiment.</title>
        <authorList>
            <person name="Kim W."/>
        </authorList>
    </citation>
    <scope>NUCLEOTIDE SEQUENCE [LARGE SCALE GENOMIC DNA]</scope>
    <source>
        <strain evidence="3 4">CAU 1616</strain>
    </source>
</reference>
<protein>
    <submittedName>
        <fullName evidence="3">Uncharacterized protein</fullName>
    </submittedName>
</protein>
<keyword evidence="2" id="KW-1133">Transmembrane helix</keyword>
<feature type="transmembrane region" description="Helical" evidence="2">
    <location>
        <begin position="20"/>
        <end position="38"/>
    </location>
</feature>
<dbReference type="Proteomes" id="UP001215503">
    <property type="component" value="Unassembled WGS sequence"/>
</dbReference>